<dbReference type="CDD" id="cd18914">
    <property type="entry name" value="bHLH_AtORG2_like"/>
    <property type="match status" value="1"/>
</dbReference>
<dbReference type="AlphaFoldDB" id="A0AAW1W0R8"/>
<evidence type="ECO:0000313" key="9">
    <source>
        <dbReference type="Proteomes" id="UP001457282"/>
    </source>
</evidence>
<dbReference type="GO" id="GO:0090575">
    <property type="term" value="C:RNA polymerase II transcription regulator complex"/>
    <property type="evidence" value="ECO:0007669"/>
    <property type="project" value="TreeGrafter"/>
</dbReference>
<keyword evidence="4" id="KW-0804">Transcription</keyword>
<name>A0AAW1W0R8_RUBAR</name>
<dbReference type="Pfam" id="PF00010">
    <property type="entry name" value="HLH"/>
    <property type="match status" value="1"/>
</dbReference>
<feature type="coiled-coil region" evidence="6">
    <location>
        <begin position="109"/>
        <end position="143"/>
    </location>
</feature>
<evidence type="ECO:0000256" key="5">
    <source>
        <dbReference type="ARBA" id="ARBA00023242"/>
    </source>
</evidence>
<proteinExistence type="predicted"/>
<keyword evidence="9" id="KW-1185">Reference proteome</keyword>
<gene>
    <name evidence="8" type="ORF">M0R45_037948</name>
</gene>
<dbReference type="EMBL" id="JBEDUW010000007">
    <property type="protein sequence ID" value="KAK9914154.1"/>
    <property type="molecule type" value="Genomic_DNA"/>
</dbReference>
<dbReference type="Proteomes" id="UP001457282">
    <property type="component" value="Unassembled WGS sequence"/>
</dbReference>
<comment type="caution">
    <text evidence="8">The sequence shown here is derived from an EMBL/GenBank/DDBJ whole genome shotgun (WGS) entry which is preliminary data.</text>
</comment>
<dbReference type="GO" id="GO:0000981">
    <property type="term" value="F:DNA-binding transcription factor activity, RNA polymerase II-specific"/>
    <property type="evidence" value="ECO:0007669"/>
    <property type="project" value="TreeGrafter"/>
</dbReference>
<evidence type="ECO:0000256" key="4">
    <source>
        <dbReference type="ARBA" id="ARBA00023163"/>
    </source>
</evidence>
<dbReference type="PANTHER" id="PTHR13935:SF106">
    <property type="entry name" value="ACHAETE-SCUTE COMPLEX PROTEIN T5-RELATED"/>
    <property type="match status" value="1"/>
</dbReference>
<keyword evidence="5" id="KW-0539">Nucleus</keyword>
<organism evidence="8 9">
    <name type="scientific">Rubus argutus</name>
    <name type="common">Southern blackberry</name>
    <dbReference type="NCBI Taxonomy" id="59490"/>
    <lineage>
        <taxon>Eukaryota</taxon>
        <taxon>Viridiplantae</taxon>
        <taxon>Streptophyta</taxon>
        <taxon>Embryophyta</taxon>
        <taxon>Tracheophyta</taxon>
        <taxon>Spermatophyta</taxon>
        <taxon>Magnoliopsida</taxon>
        <taxon>eudicotyledons</taxon>
        <taxon>Gunneridae</taxon>
        <taxon>Pentapetalae</taxon>
        <taxon>rosids</taxon>
        <taxon>fabids</taxon>
        <taxon>Rosales</taxon>
        <taxon>Rosaceae</taxon>
        <taxon>Rosoideae</taxon>
        <taxon>Rosoideae incertae sedis</taxon>
        <taxon>Rubus</taxon>
    </lineage>
</organism>
<dbReference type="PROSITE" id="PS50888">
    <property type="entry name" value="BHLH"/>
    <property type="match status" value="1"/>
</dbReference>
<evidence type="ECO:0000256" key="1">
    <source>
        <dbReference type="ARBA" id="ARBA00004123"/>
    </source>
</evidence>
<feature type="domain" description="BHLH" evidence="7">
    <location>
        <begin position="67"/>
        <end position="119"/>
    </location>
</feature>
<comment type="subcellular location">
    <subcellularLocation>
        <location evidence="1">Nucleus</location>
    </subcellularLocation>
</comment>
<sequence>MFPLHHDDQSKDLVFQISSTPHQEDITQQDLIMMRGSQELLPYDNGSYLSKFSINEANINIASDPYEKKIMRRDNERQRRQLMAILNASLRSLLPLELIKGKRSISEHMNEAVNYIKQLKEKVQELKAKREELKRVYEHSSSTAHDFGPQINGSLGSKSTSNITVGSTCCSGVQIVVSTSITNCSEVEGFALSGVLKVLLAEGLNVVECASITVNRRLFYTIQCEVDDLARLDLSKLQLKLNFLCNSD</sequence>
<evidence type="ECO:0000256" key="3">
    <source>
        <dbReference type="ARBA" id="ARBA00023125"/>
    </source>
</evidence>
<reference evidence="8 9" key="1">
    <citation type="journal article" date="2023" name="G3 (Bethesda)">
        <title>A chromosome-length genome assembly and annotation of blackberry (Rubus argutus, cv. 'Hillquist').</title>
        <authorList>
            <person name="Bruna T."/>
            <person name="Aryal R."/>
            <person name="Dudchenko O."/>
            <person name="Sargent D.J."/>
            <person name="Mead D."/>
            <person name="Buti M."/>
            <person name="Cavallini A."/>
            <person name="Hytonen T."/>
            <person name="Andres J."/>
            <person name="Pham M."/>
            <person name="Weisz D."/>
            <person name="Mascagni F."/>
            <person name="Usai G."/>
            <person name="Natali L."/>
            <person name="Bassil N."/>
            <person name="Fernandez G.E."/>
            <person name="Lomsadze A."/>
            <person name="Armour M."/>
            <person name="Olukolu B."/>
            <person name="Poorten T."/>
            <person name="Britton C."/>
            <person name="Davik J."/>
            <person name="Ashrafi H."/>
            <person name="Aiden E.L."/>
            <person name="Borodovsky M."/>
            <person name="Worthington M."/>
        </authorList>
    </citation>
    <scope>NUCLEOTIDE SEQUENCE [LARGE SCALE GENOMIC DNA]</scope>
    <source>
        <strain evidence="8">PI 553951</strain>
    </source>
</reference>
<dbReference type="GO" id="GO:0046983">
    <property type="term" value="F:protein dimerization activity"/>
    <property type="evidence" value="ECO:0007669"/>
    <property type="project" value="InterPro"/>
</dbReference>
<evidence type="ECO:0000256" key="2">
    <source>
        <dbReference type="ARBA" id="ARBA00023015"/>
    </source>
</evidence>
<keyword evidence="6" id="KW-0175">Coiled coil</keyword>
<evidence type="ECO:0000256" key="6">
    <source>
        <dbReference type="SAM" id="Coils"/>
    </source>
</evidence>
<keyword evidence="3" id="KW-0238">DNA-binding</keyword>
<keyword evidence="2" id="KW-0805">Transcription regulation</keyword>
<dbReference type="Gene3D" id="4.10.280.10">
    <property type="entry name" value="Helix-loop-helix DNA-binding domain"/>
    <property type="match status" value="1"/>
</dbReference>
<accession>A0AAW1W0R8</accession>
<dbReference type="PANTHER" id="PTHR13935">
    <property type="entry name" value="ACHAETE-SCUTE TRANSCRIPTION FACTOR-RELATED"/>
    <property type="match status" value="1"/>
</dbReference>
<dbReference type="InterPro" id="IPR011598">
    <property type="entry name" value="bHLH_dom"/>
</dbReference>
<dbReference type="GO" id="GO:0000977">
    <property type="term" value="F:RNA polymerase II transcription regulatory region sequence-specific DNA binding"/>
    <property type="evidence" value="ECO:0007669"/>
    <property type="project" value="TreeGrafter"/>
</dbReference>
<protein>
    <recommendedName>
        <fullName evidence="7">BHLH domain-containing protein</fullName>
    </recommendedName>
</protein>
<evidence type="ECO:0000259" key="7">
    <source>
        <dbReference type="PROSITE" id="PS50888"/>
    </source>
</evidence>
<evidence type="ECO:0000313" key="8">
    <source>
        <dbReference type="EMBL" id="KAK9914154.1"/>
    </source>
</evidence>
<dbReference type="InterPro" id="IPR015660">
    <property type="entry name" value="MASH1/Ascl1a-like"/>
</dbReference>
<dbReference type="InterPro" id="IPR036638">
    <property type="entry name" value="HLH_DNA-bd_sf"/>
</dbReference>
<dbReference type="SUPFAM" id="SSF47459">
    <property type="entry name" value="HLH, helix-loop-helix DNA-binding domain"/>
    <property type="match status" value="1"/>
</dbReference>